<dbReference type="Gene3D" id="1.25.40.10">
    <property type="entry name" value="Tetratricopeptide repeat domain"/>
    <property type="match status" value="1"/>
</dbReference>
<feature type="compositionally biased region" description="Low complexity" evidence="2">
    <location>
        <begin position="613"/>
        <end position="651"/>
    </location>
</feature>
<evidence type="ECO:0000313" key="3">
    <source>
        <dbReference type="EMBL" id="PQA89167.1"/>
    </source>
</evidence>
<keyword evidence="4" id="KW-1185">Reference proteome</keyword>
<dbReference type="InterPro" id="IPR011990">
    <property type="entry name" value="TPR-like_helical_dom_sf"/>
</dbReference>
<gene>
    <name evidence="3" type="ORF">CW354_04260</name>
</gene>
<dbReference type="SUPFAM" id="SSF81901">
    <property type="entry name" value="HCP-like"/>
    <property type="match status" value="1"/>
</dbReference>
<dbReference type="OrthoDB" id="5295703at2"/>
<feature type="compositionally biased region" description="Basic and acidic residues" evidence="2">
    <location>
        <begin position="11"/>
        <end position="28"/>
    </location>
</feature>
<comment type="caution">
    <text evidence="3">The sequence shown here is derived from an EMBL/GenBank/DDBJ whole genome shotgun (WGS) entry which is preliminary data.</text>
</comment>
<keyword evidence="1" id="KW-0175">Coiled coil</keyword>
<dbReference type="RefSeq" id="WP_104828805.1">
    <property type="nucleotide sequence ID" value="NZ_PJCH01000003.1"/>
</dbReference>
<sequence length="986" mass="104924">MKSNAPWSVKGIERDARETAKEAARREGMTVGEWLNQMIYSQAEGGAPDMSGGDVEGLKLKDLVTAMEHLRNRVAQAETKNNAAVAELSRNMGGFVERVQRLERVKPGEGTHQDLAQRIEKLERAGDDRQRIEALKALEKAVTQVATQFNSAQRTTLTRLDSAEAQLQEFAERLDRVGEGGGEPAELGPLKSTIESLAERVTRAERIAEEAASLKGEASESADPEFVERTGARLRVLGDEIKRGGDQIRAMEGAIAKLSGQIEAAEKRSADGVQKVADTIAEVRAELNKESGGAGAEDVEAKLAEARRETDDRLGELQRSLETLNARFEALDHAPEQTPAEPAAAETPPAAEAEAEDDNVDLSAEIDEALAETPDAQPAVALRRAPAPKIVTEDPGDVAEEIEDAVSAIESEADAETAQETEPETDPFAFSDEIEEESEDEAADDFSFQLDDDAAEASEEGDITVSADETENGDDEASKDARSLLAEVRSALAGESYADEAETQKEEDEDEDDDISALFAEEDEDGESGEEEDTQAPNTASLSEGMSGGGAAKGEAPAPAEAPKEDMVQAARRRAREAAEQRESEERRPRRSQLTAKQRAILAARARQKRAAEAGLKAEAPKAAPATTEETKQAEATAPSQTHSPAPAAAAGFEDDEDESPRGRFGKIAAALSSARARLSRKKESNDEDETRAPEPADERIKFDDEDAPRGNGDRAALETLQSTASARPLTMALALAIVLAIAALVYLMKDFIFNPAEPPARPAAQTESPSNATAEEPASEESLATVPQAPAIDPQALYVESMDALSAAQTEEDAMSAVAKLQDAAALGFPPAQLQLGELYKTGQGVEQDLGQARVWFRRAANGGNVLAMHRIGVMTARGDGGAADPREAIAWFEKAANFGLVDSQYNLGAIYHPSDDGASSVQDAAKAYYWYSLAARNGDNQAQPLAAGVGVALSPEARADIDARVAAWTAKPADESANASAAVN</sequence>
<organism evidence="3 4">
    <name type="scientific">Hyphococcus luteus</name>
    <dbReference type="NCBI Taxonomy" id="2058213"/>
    <lineage>
        <taxon>Bacteria</taxon>
        <taxon>Pseudomonadati</taxon>
        <taxon>Pseudomonadota</taxon>
        <taxon>Alphaproteobacteria</taxon>
        <taxon>Parvularculales</taxon>
        <taxon>Parvularculaceae</taxon>
        <taxon>Hyphococcus</taxon>
    </lineage>
</organism>
<feature type="compositionally biased region" description="Polar residues" evidence="2">
    <location>
        <begin position="535"/>
        <end position="544"/>
    </location>
</feature>
<feature type="compositionally biased region" description="Acidic residues" evidence="2">
    <location>
        <begin position="353"/>
        <end position="370"/>
    </location>
</feature>
<dbReference type="PANTHER" id="PTHR43628:SF1">
    <property type="entry name" value="CHITIN SYNTHASE REGULATORY FACTOR 2-RELATED"/>
    <property type="match status" value="1"/>
</dbReference>
<feature type="compositionally biased region" description="Basic and acidic residues" evidence="2">
    <location>
        <begin position="691"/>
        <end position="714"/>
    </location>
</feature>
<name>A0A2S7K9J2_9PROT</name>
<evidence type="ECO:0000313" key="4">
    <source>
        <dbReference type="Proteomes" id="UP000239504"/>
    </source>
</evidence>
<feature type="compositionally biased region" description="Acidic residues" evidence="2">
    <location>
        <begin position="432"/>
        <end position="475"/>
    </location>
</feature>
<feature type="region of interest" description="Disordered" evidence="2">
    <location>
        <begin position="286"/>
        <end position="714"/>
    </location>
</feature>
<feature type="compositionally biased region" description="Basic and acidic residues" evidence="2">
    <location>
        <begin position="576"/>
        <end position="588"/>
    </location>
</feature>
<feature type="compositionally biased region" description="Acidic residues" evidence="2">
    <location>
        <begin position="411"/>
        <end position="425"/>
    </location>
</feature>
<feature type="region of interest" description="Disordered" evidence="2">
    <location>
        <begin position="1"/>
        <end position="28"/>
    </location>
</feature>
<dbReference type="InterPro" id="IPR052945">
    <property type="entry name" value="Mitotic_Regulator"/>
</dbReference>
<dbReference type="EMBL" id="PJCH01000003">
    <property type="protein sequence ID" value="PQA89167.1"/>
    <property type="molecule type" value="Genomic_DNA"/>
</dbReference>
<feature type="compositionally biased region" description="Acidic residues" evidence="2">
    <location>
        <begin position="394"/>
        <end position="404"/>
    </location>
</feature>
<feature type="coiled-coil region" evidence="1">
    <location>
        <begin position="160"/>
        <end position="214"/>
    </location>
</feature>
<feature type="compositionally biased region" description="Acidic residues" evidence="2">
    <location>
        <begin position="497"/>
        <end position="534"/>
    </location>
</feature>
<feature type="compositionally biased region" description="Low complexity" evidence="2">
    <location>
        <begin position="592"/>
        <end position="605"/>
    </location>
</feature>
<proteinExistence type="predicted"/>
<protein>
    <submittedName>
        <fullName evidence="3">Uncharacterized protein</fullName>
    </submittedName>
</protein>
<dbReference type="InterPro" id="IPR006597">
    <property type="entry name" value="Sel1-like"/>
</dbReference>
<dbReference type="AlphaFoldDB" id="A0A2S7K9J2"/>
<reference evidence="3 4" key="1">
    <citation type="submission" date="2017-12" db="EMBL/GenBank/DDBJ databases">
        <authorList>
            <person name="Hurst M.R.H."/>
        </authorList>
    </citation>
    <scope>NUCLEOTIDE SEQUENCE [LARGE SCALE GENOMIC DNA]</scope>
    <source>
        <strain evidence="3 4">SY-3-19</strain>
    </source>
</reference>
<dbReference type="Proteomes" id="UP000239504">
    <property type="component" value="Unassembled WGS sequence"/>
</dbReference>
<evidence type="ECO:0000256" key="1">
    <source>
        <dbReference type="SAM" id="Coils"/>
    </source>
</evidence>
<dbReference type="SMART" id="SM00671">
    <property type="entry name" value="SEL1"/>
    <property type="match status" value="3"/>
</dbReference>
<feature type="coiled-coil region" evidence="1">
    <location>
        <begin position="60"/>
        <end position="87"/>
    </location>
</feature>
<accession>A0A2S7K9J2</accession>
<evidence type="ECO:0000256" key="2">
    <source>
        <dbReference type="SAM" id="MobiDB-lite"/>
    </source>
</evidence>
<dbReference type="Pfam" id="PF08238">
    <property type="entry name" value="Sel1"/>
    <property type="match status" value="3"/>
</dbReference>
<dbReference type="PANTHER" id="PTHR43628">
    <property type="entry name" value="ACTIVATOR OF C KINASE PROTEIN 1-RELATED"/>
    <property type="match status" value="1"/>
</dbReference>
<feature type="region of interest" description="Disordered" evidence="2">
    <location>
        <begin position="760"/>
        <end position="788"/>
    </location>
</feature>
<feature type="compositionally biased region" description="Low complexity" evidence="2">
    <location>
        <begin position="336"/>
        <end position="352"/>
    </location>
</feature>
<feature type="compositionally biased region" description="Basic and acidic residues" evidence="2">
    <location>
        <begin position="299"/>
        <end position="316"/>
    </location>
</feature>